<dbReference type="Proteomes" id="UP001458880">
    <property type="component" value="Unassembled WGS sequence"/>
</dbReference>
<sequence>MTDRTRKPSRISTTPPDGSKYNSTTRPHPIIPGHPEENEIPGSSNVQREESHSVNIPQSIDGDRRDTYGARLNLGAIVALGAFGGFIFLAAIITTIIVLVRRNRSAKHYRHRASPDCNTVASFDSSSSESRNGLNRYYRQAWENLHESAGSKTGLKVAAASANHQPLKRKETMDEPFRGSERHRDGSELVVSDAAAAYNAKGGGGGGNEKKRHHHHHHHHDVRSHKEVREWRDPRSQQHRDQKRYCHHHHDVRSHKEVREWRDPRSQQHREQGSQGVARSAIATAQGSETILTTLYDYHSTIGRIGEL</sequence>
<keyword evidence="2" id="KW-0472">Membrane</keyword>
<name>A0AAW1L4A4_POPJA</name>
<organism evidence="3 4">
    <name type="scientific">Popillia japonica</name>
    <name type="common">Japanese beetle</name>
    <dbReference type="NCBI Taxonomy" id="7064"/>
    <lineage>
        <taxon>Eukaryota</taxon>
        <taxon>Metazoa</taxon>
        <taxon>Ecdysozoa</taxon>
        <taxon>Arthropoda</taxon>
        <taxon>Hexapoda</taxon>
        <taxon>Insecta</taxon>
        <taxon>Pterygota</taxon>
        <taxon>Neoptera</taxon>
        <taxon>Endopterygota</taxon>
        <taxon>Coleoptera</taxon>
        <taxon>Polyphaga</taxon>
        <taxon>Scarabaeiformia</taxon>
        <taxon>Scarabaeidae</taxon>
        <taxon>Rutelinae</taxon>
        <taxon>Popillia</taxon>
    </lineage>
</organism>
<evidence type="ECO:0000313" key="3">
    <source>
        <dbReference type="EMBL" id="KAK9728146.1"/>
    </source>
</evidence>
<proteinExistence type="predicted"/>
<feature type="compositionally biased region" description="Basic and acidic residues" evidence="1">
    <location>
        <begin position="224"/>
        <end position="244"/>
    </location>
</feature>
<comment type="caution">
    <text evidence="3">The sequence shown here is derived from an EMBL/GenBank/DDBJ whole genome shotgun (WGS) entry which is preliminary data.</text>
</comment>
<keyword evidence="2" id="KW-1133">Transmembrane helix</keyword>
<evidence type="ECO:0000313" key="4">
    <source>
        <dbReference type="Proteomes" id="UP001458880"/>
    </source>
</evidence>
<keyword evidence="2" id="KW-0812">Transmembrane</keyword>
<keyword evidence="4" id="KW-1185">Reference proteome</keyword>
<dbReference type="EMBL" id="JASPKY010000172">
    <property type="protein sequence ID" value="KAK9728146.1"/>
    <property type="molecule type" value="Genomic_DNA"/>
</dbReference>
<gene>
    <name evidence="3" type="ORF">QE152_g18163</name>
</gene>
<evidence type="ECO:0000256" key="1">
    <source>
        <dbReference type="SAM" id="MobiDB-lite"/>
    </source>
</evidence>
<feature type="compositionally biased region" description="Polar residues" evidence="1">
    <location>
        <begin position="10"/>
        <end position="26"/>
    </location>
</feature>
<feature type="region of interest" description="Disordered" evidence="1">
    <location>
        <begin position="159"/>
        <end position="278"/>
    </location>
</feature>
<dbReference type="AlphaFoldDB" id="A0AAW1L4A4"/>
<accession>A0AAW1L4A4</accession>
<feature type="region of interest" description="Disordered" evidence="1">
    <location>
        <begin position="1"/>
        <end position="62"/>
    </location>
</feature>
<feature type="transmembrane region" description="Helical" evidence="2">
    <location>
        <begin position="74"/>
        <end position="100"/>
    </location>
</feature>
<reference evidence="3 4" key="1">
    <citation type="journal article" date="2024" name="BMC Genomics">
        <title>De novo assembly and annotation of Popillia japonica's genome with initial clues to its potential as an invasive pest.</title>
        <authorList>
            <person name="Cucini C."/>
            <person name="Boschi S."/>
            <person name="Funari R."/>
            <person name="Cardaioli E."/>
            <person name="Iannotti N."/>
            <person name="Marturano G."/>
            <person name="Paoli F."/>
            <person name="Bruttini M."/>
            <person name="Carapelli A."/>
            <person name="Frati F."/>
            <person name="Nardi F."/>
        </authorList>
    </citation>
    <scope>NUCLEOTIDE SEQUENCE [LARGE SCALE GENOMIC DNA]</scope>
    <source>
        <strain evidence="3">DMR45628</strain>
    </source>
</reference>
<feature type="compositionally biased region" description="Basic and acidic residues" evidence="1">
    <location>
        <begin position="168"/>
        <end position="187"/>
    </location>
</feature>
<feature type="compositionally biased region" description="Basic and acidic residues" evidence="1">
    <location>
        <begin position="254"/>
        <end position="272"/>
    </location>
</feature>
<protein>
    <submittedName>
        <fullName evidence="3">Uncharacterized protein</fullName>
    </submittedName>
</protein>
<evidence type="ECO:0000256" key="2">
    <source>
        <dbReference type="SAM" id="Phobius"/>
    </source>
</evidence>
<feature type="compositionally biased region" description="Basic residues" evidence="1">
    <location>
        <begin position="210"/>
        <end position="223"/>
    </location>
</feature>